<comment type="caution">
    <text evidence="4">The sequence shown here is derived from an EMBL/GenBank/DDBJ whole genome shotgun (WGS) entry which is preliminary data.</text>
</comment>
<dbReference type="PANTHER" id="PTHR12857">
    <property type="entry name" value="CXXC MOTIF CONTAINING ZINC BINDING PROTEIN"/>
    <property type="match status" value="1"/>
</dbReference>
<comment type="similarity">
    <text evidence="1">Belongs to the UPF0587 family.</text>
</comment>
<accession>A0AAD4ND09</accession>
<sequence length="163" mass="18648">MPIIALQLKANLVNVTDLAPSEFNEHRWYLKLKCSGCGQESERWQYATVQESQELSKGHGQCHILAKCSFCSRQNSLEILPDSYASYSADKNEEYQTIVKFDCRGLDPVDFDPRVGWRCFGTESGTVFDDIDLNEKEWVDYDEKAGQATEINEMSSRFIVSKK</sequence>
<dbReference type="Pfam" id="PF05907">
    <property type="entry name" value="CXXC_Zn-b_euk"/>
    <property type="match status" value="1"/>
</dbReference>
<dbReference type="Proteomes" id="UP001201812">
    <property type="component" value="Unassembled WGS sequence"/>
</dbReference>
<name>A0AAD4ND09_9BILA</name>
<dbReference type="PANTHER" id="PTHR12857:SF0">
    <property type="entry name" value="CXXC MOTIF CONTAINING ZINC BINDING PROTEIN"/>
    <property type="match status" value="1"/>
</dbReference>
<gene>
    <name evidence="4" type="ORF">DdX_04135</name>
</gene>
<reference evidence="4" key="1">
    <citation type="submission" date="2022-01" db="EMBL/GenBank/DDBJ databases">
        <title>Genome Sequence Resource for Two Populations of Ditylenchus destructor, the Migratory Endoparasitic Phytonematode.</title>
        <authorList>
            <person name="Zhang H."/>
            <person name="Lin R."/>
            <person name="Xie B."/>
        </authorList>
    </citation>
    <scope>NUCLEOTIDE SEQUENCE</scope>
    <source>
        <strain evidence="4">BazhouSP</strain>
    </source>
</reference>
<evidence type="ECO:0000313" key="4">
    <source>
        <dbReference type="EMBL" id="KAI1723951.1"/>
    </source>
</evidence>
<proteinExistence type="inferred from homology"/>
<evidence type="ECO:0000256" key="3">
    <source>
        <dbReference type="ARBA" id="ARBA00022833"/>
    </source>
</evidence>
<keyword evidence="5" id="KW-1185">Reference proteome</keyword>
<protein>
    <submittedName>
        <fullName evidence="4">CXXC motif containing zinc binding protein</fullName>
    </submittedName>
</protein>
<dbReference type="InterPro" id="IPR008584">
    <property type="entry name" value="CXXC_Zn-binding_euk"/>
</dbReference>
<dbReference type="AlphaFoldDB" id="A0AAD4ND09"/>
<keyword evidence="2" id="KW-0479">Metal-binding</keyword>
<evidence type="ECO:0000313" key="5">
    <source>
        <dbReference type="Proteomes" id="UP001201812"/>
    </source>
</evidence>
<dbReference type="GO" id="GO:0008270">
    <property type="term" value="F:zinc ion binding"/>
    <property type="evidence" value="ECO:0007669"/>
    <property type="project" value="TreeGrafter"/>
</dbReference>
<keyword evidence="3" id="KW-0862">Zinc</keyword>
<organism evidence="4 5">
    <name type="scientific">Ditylenchus destructor</name>
    <dbReference type="NCBI Taxonomy" id="166010"/>
    <lineage>
        <taxon>Eukaryota</taxon>
        <taxon>Metazoa</taxon>
        <taxon>Ecdysozoa</taxon>
        <taxon>Nematoda</taxon>
        <taxon>Chromadorea</taxon>
        <taxon>Rhabditida</taxon>
        <taxon>Tylenchina</taxon>
        <taxon>Tylenchomorpha</taxon>
        <taxon>Sphaerularioidea</taxon>
        <taxon>Anguinidae</taxon>
        <taxon>Anguininae</taxon>
        <taxon>Ditylenchus</taxon>
    </lineage>
</organism>
<evidence type="ECO:0000256" key="2">
    <source>
        <dbReference type="ARBA" id="ARBA00022723"/>
    </source>
</evidence>
<evidence type="ECO:0000256" key="1">
    <source>
        <dbReference type="ARBA" id="ARBA00007818"/>
    </source>
</evidence>
<dbReference type="SUPFAM" id="SSF141678">
    <property type="entry name" value="MAL13P1.257-like"/>
    <property type="match status" value="1"/>
</dbReference>
<dbReference type="EMBL" id="JAKKPZ010000003">
    <property type="protein sequence ID" value="KAI1723951.1"/>
    <property type="molecule type" value="Genomic_DNA"/>
</dbReference>